<protein>
    <submittedName>
        <fullName evidence="2">Copper chaperone PCu(A)C</fullName>
    </submittedName>
</protein>
<keyword evidence="1" id="KW-0472">Membrane</keyword>
<evidence type="ECO:0000256" key="1">
    <source>
        <dbReference type="SAM" id="Phobius"/>
    </source>
</evidence>
<evidence type="ECO:0000313" key="2">
    <source>
        <dbReference type="EMBL" id="AZP15321.1"/>
    </source>
</evidence>
<dbReference type="SUPFAM" id="SSF110087">
    <property type="entry name" value="DR1885-like metal-binding protein"/>
    <property type="match status" value="1"/>
</dbReference>
<evidence type="ECO:0000313" key="3">
    <source>
        <dbReference type="Proteomes" id="UP000280197"/>
    </source>
</evidence>
<dbReference type="PANTHER" id="PTHR36302">
    <property type="entry name" value="BLR7088 PROTEIN"/>
    <property type="match status" value="1"/>
</dbReference>
<keyword evidence="3" id="KW-1185">Reference proteome</keyword>
<dbReference type="PANTHER" id="PTHR36302:SF1">
    <property type="entry name" value="COPPER CHAPERONE PCU(A)C"/>
    <property type="match status" value="1"/>
</dbReference>
<name>A0A3S9HT80_9ACTN</name>
<feature type="transmembrane region" description="Helical" evidence="1">
    <location>
        <begin position="21"/>
        <end position="41"/>
    </location>
</feature>
<organism evidence="2 3">
    <name type="scientific">Streptomyces aquilus</name>
    <dbReference type="NCBI Taxonomy" id="2548456"/>
    <lineage>
        <taxon>Bacteria</taxon>
        <taxon>Bacillati</taxon>
        <taxon>Actinomycetota</taxon>
        <taxon>Actinomycetes</taxon>
        <taxon>Kitasatosporales</taxon>
        <taxon>Streptomycetaceae</taxon>
        <taxon>Streptomyces</taxon>
    </lineage>
</organism>
<dbReference type="AlphaFoldDB" id="A0A3S9HT80"/>
<dbReference type="InterPro" id="IPR007410">
    <property type="entry name" value="LpqE-like"/>
</dbReference>
<sequence>MTAPNPWRPTRRRLTDTLNSALAPIAACSLALGGLTTWVTAGKAGDPPRIAVSPGRVLLPYGDTTRTAAFFDIANTGDADDRLLRVTSAETGGDLELSRHVMTGKAAASRQTVTSVAVRAGGALSMSPQDVAVTLRPKAGWREGELIAFTLHFEHSGAVRTLALVVRPGSRSRAVTGVGE</sequence>
<keyword evidence="1" id="KW-0812">Transmembrane</keyword>
<reference evidence="2 3" key="1">
    <citation type="submission" date="2018-12" db="EMBL/GenBank/DDBJ databases">
        <authorList>
            <person name="Li K."/>
        </authorList>
    </citation>
    <scope>NUCLEOTIDE SEQUENCE [LARGE SCALE GENOMIC DNA]</scope>
    <source>
        <strain evidence="3">CR22</strain>
    </source>
</reference>
<dbReference type="EMBL" id="CP034463">
    <property type="protein sequence ID" value="AZP15321.1"/>
    <property type="molecule type" value="Genomic_DNA"/>
</dbReference>
<dbReference type="Pfam" id="PF04314">
    <property type="entry name" value="PCuAC"/>
    <property type="match status" value="1"/>
</dbReference>
<dbReference type="InterPro" id="IPR036182">
    <property type="entry name" value="PCuAC_sf"/>
</dbReference>
<dbReference type="KEGG" id="saqu:EJC51_03910"/>
<keyword evidence="1" id="KW-1133">Transmembrane helix</keyword>
<dbReference type="Proteomes" id="UP000280197">
    <property type="component" value="Chromosome"/>
</dbReference>
<accession>A0A3S9HT80</accession>
<gene>
    <name evidence="2" type="ORF">EJC51_03910</name>
</gene>
<dbReference type="InterPro" id="IPR058248">
    <property type="entry name" value="Lxx211020-like"/>
</dbReference>
<proteinExistence type="predicted"/>
<dbReference type="RefSeq" id="WP_126269700.1">
    <property type="nucleotide sequence ID" value="NZ_CP034463.1"/>
</dbReference>
<dbReference type="Gene3D" id="2.60.40.1890">
    <property type="entry name" value="PCu(A)C copper chaperone"/>
    <property type="match status" value="1"/>
</dbReference>